<feature type="non-terminal residue" evidence="1">
    <location>
        <position position="1"/>
    </location>
</feature>
<gene>
    <name evidence="1" type="ORF">E4U56_006331</name>
</gene>
<protein>
    <submittedName>
        <fullName evidence="1">Uncharacterized protein</fullName>
    </submittedName>
</protein>
<name>A0A9P7MXD6_9HYPO</name>
<proteinExistence type="predicted"/>
<evidence type="ECO:0000313" key="1">
    <source>
        <dbReference type="EMBL" id="KAG5972106.1"/>
    </source>
</evidence>
<comment type="caution">
    <text evidence="1">The sequence shown here is derived from an EMBL/GenBank/DDBJ whole genome shotgun (WGS) entry which is preliminary data.</text>
</comment>
<organism evidence="1 2">
    <name type="scientific">Claviceps arundinis</name>
    <dbReference type="NCBI Taxonomy" id="1623583"/>
    <lineage>
        <taxon>Eukaryota</taxon>
        <taxon>Fungi</taxon>
        <taxon>Dikarya</taxon>
        <taxon>Ascomycota</taxon>
        <taxon>Pezizomycotina</taxon>
        <taxon>Sordariomycetes</taxon>
        <taxon>Hypocreomycetidae</taxon>
        <taxon>Hypocreales</taxon>
        <taxon>Clavicipitaceae</taxon>
        <taxon>Claviceps</taxon>
    </lineage>
</organism>
<dbReference type="OrthoDB" id="10397883at2759"/>
<dbReference type="Proteomes" id="UP000784919">
    <property type="component" value="Unassembled WGS sequence"/>
</dbReference>
<dbReference type="EMBL" id="SRPS01000050">
    <property type="protein sequence ID" value="KAG5972106.1"/>
    <property type="molecule type" value="Genomic_DNA"/>
</dbReference>
<reference evidence="1" key="1">
    <citation type="journal article" date="2020" name="bioRxiv">
        <title>Whole genome comparisons of ergot fungi reveals the divergence and evolution of species within the genus Claviceps are the result of varying mechanisms driving genome evolution and host range expansion.</title>
        <authorList>
            <person name="Wyka S.A."/>
            <person name="Mondo S.J."/>
            <person name="Liu M."/>
            <person name="Dettman J."/>
            <person name="Nalam V."/>
            <person name="Broders K.D."/>
        </authorList>
    </citation>
    <scope>NUCLEOTIDE SEQUENCE</scope>
    <source>
        <strain evidence="1">CCC 1102</strain>
    </source>
</reference>
<evidence type="ECO:0000313" key="2">
    <source>
        <dbReference type="Proteomes" id="UP000784919"/>
    </source>
</evidence>
<dbReference type="AlphaFoldDB" id="A0A9P7MXD6"/>
<accession>A0A9P7MXD6</accession>
<sequence length="70" mass="7861">AALNEFTRSAAAVRGFRSDLNWDVYSQGLIELATEIEQLAVFRTAKGSKVSIFVDIAQFNKLFHRRTVEG</sequence>